<evidence type="ECO:0000256" key="10">
    <source>
        <dbReference type="RuleBase" id="RU004384"/>
    </source>
</evidence>
<dbReference type="PANTHER" id="PTHR10969">
    <property type="entry name" value="MICROTUBULE-ASSOCIATED PROTEINS 1A/1B LIGHT CHAIN 3-RELATED"/>
    <property type="match status" value="1"/>
</dbReference>
<comment type="similarity">
    <text evidence="2 10">Belongs to the ATG8 family.</text>
</comment>
<sequence>MTSGEKYQENVNGKEDMDNYSEGSRRSTVDSVFIPFKTKKTFNQRLTESKNIKSRFPNKIPIIVERYSKEKNLPLLDKTKYLVPQELTLSQFVLILRNRMEIKSEQTIYLLINNKSMVTMSSTVSQIYEVDKDPDGFLYMTYASQEMFGV</sequence>
<evidence type="ECO:0000256" key="7">
    <source>
        <dbReference type="ARBA" id="ARBA00023329"/>
    </source>
</evidence>
<dbReference type="EMBL" id="MK238783">
    <property type="protein sequence ID" value="QDF58077.1"/>
    <property type="molecule type" value="mRNA"/>
</dbReference>
<protein>
    <submittedName>
        <fullName evidence="12">ATG8/LC3-like protein</fullName>
    </submittedName>
</protein>
<dbReference type="GO" id="GO:0006950">
    <property type="term" value="P:response to stress"/>
    <property type="evidence" value="ECO:0007669"/>
    <property type="project" value="UniProtKB-ARBA"/>
</dbReference>
<accession>A0A4Y6HRP0</accession>
<evidence type="ECO:0000256" key="4">
    <source>
        <dbReference type="ARBA" id="ARBA00023006"/>
    </source>
</evidence>
<dbReference type="InterPro" id="IPR029071">
    <property type="entry name" value="Ubiquitin-like_domsf"/>
</dbReference>
<feature type="lipid moiety-binding region" description="Phosphatidylserine amidated glycine; alternate" evidence="9">
    <location>
        <position position="149"/>
    </location>
</feature>
<evidence type="ECO:0000256" key="11">
    <source>
        <dbReference type="SAM" id="MobiDB-lite"/>
    </source>
</evidence>
<proteinExistence type="evidence at transcript level"/>
<evidence type="ECO:0000313" key="12">
    <source>
        <dbReference type="EMBL" id="QDF58077.1"/>
    </source>
</evidence>
<keyword evidence="7" id="KW-0968">Cytoplasmic vesicle</keyword>
<evidence type="ECO:0000256" key="1">
    <source>
        <dbReference type="ARBA" id="ARBA00004419"/>
    </source>
</evidence>
<evidence type="ECO:0000256" key="2">
    <source>
        <dbReference type="ARBA" id="ARBA00007293"/>
    </source>
</evidence>
<dbReference type="GO" id="GO:0016236">
    <property type="term" value="P:macroautophagy"/>
    <property type="evidence" value="ECO:0007669"/>
    <property type="project" value="UniProtKB-ARBA"/>
</dbReference>
<evidence type="ECO:0000256" key="5">
    <source>
        <dbReference type="ARBA" id="ARBA00023136"/>
    </source>
</evidence>
<feature type="region of interest" description="Disordered" evidence="11">
    <location>
        <begin position="1"/>
        <end position="23"/>
    </location>
</feature>
<dbReference type="Gene3D" id="3.10.20.90">
    <property type="entry name" value="Phosphatidylinositol 3-kinase Catalytic Subunit, Chain A, domain 1"/>
    <property type="match status" value="1"/>
</dbReference>
<dbReference type="FunFam" id="3.10.20.90:FF:000149">
    <property type="entry name" value="microtubule-associated proteins 1A/1B light chain 3C"/>
    <property type="match status" value="1"/>
</dbReference>
<dbReference type="SUPFAM" id="SSF54236">
    <property type="entry name" value="Ubiquitin-like"/>
    <property type="match status" value="1"/>
</dbReference>
<evidence type="ECO:0000256" key="9">
    <source>
        <dbReference type="PIRSR" id="PIRSR604241-50"/>
    </source>
</evidence>
<keyword evidence="4 10" id="KW-0072">Autophagy</keyword>
<dbReference type="InterPro" id="IPR004241">
    <property type="entry name" value="Atg8-like"/>
</dbReference>
<comment type="subcellular location">
    <subcellularLocation>
        <location evidence="1">Cytoplasmic vesicle</location>
        <location evidence="1">Autophagosome</location>
    </subcellularLocation>
    <subcellularLocation>
        <location evidence="8">Endomembrane system</location>
        <topology evidence="8">Lipid-anchor</topology>
    </subcellularLocation>
</comment>
<organism evidence="12">
    <name type="scientific">Dugesia japonica</name>
    <name type="common">Planarian</name>
    <dbReference type="NCBI Taxonomy" id="6161"/>
    <lineage>
        <taxon>Eukaryota</taxon>
        <taxon>Metazoa</taxon>
        <taxon>Spiralia</taxon>
        <taxon>Lophotrochozoa</taxon>
        <taxon>Platyhelminthes</taxon>
        <taxon>Rhabditophora</taxon>
        <taxon>Seriata</taxon>
        <taxon>Tricladida</taxon>
        <taxon>Continenticola</taxon>
        <taxon>Geoplanoidea</taxon>
        <taxon>Dugesiidae</taxon>
        <taxon>Dugesia</taxon>
    </lineage>
</organism>
<keyword evidence="3" id="KW-0963">Cytoplasm</keyword>
<keyword evidence="6 9" id="KW-0449">Lipoprotein</keyword>
<reference evidence="12" key="1">
    <citation type="submission" date="2018-11" db="EMBL/GenBank/DDBJ databases">
        <title>Identification of a Atg8/LC3-like gene in planarian Dugesia japonica.</title>
        <authorList>
            <person name="Ma K."/>
        </authorList>
    </citation>
    <scope>NUCLEOTIDE SEQUENCE</scope>
</reference>
<evidence type="ECO:0000256" key="3">
    <source>
        <dbReference type="ARBA" id="ARBA00022490"/>
    </source>
</evidence>
<evidence type="ECO:0000256" key="6">
    <source>
        <dbReference type="ARBA" id="ARBA00023288"/>
    </source>
</evidence>
<keyword evidence="5" id="KW-0472">Membrane</keyword>
<dbReference type="GO" id="GO:0031410">
    <property type="term" value="C:cytoplasmic vesicle"/>
    <property type="evidence" value="ECO:0007669"/>
    <property type="project" value="UniProtKB-KW"/>
</dbReference>
<evidence type="ECO:0000256" key="8">
    <source>
        <dbReference type="ARBA" id="ARBA00037868"/>
    </source>
</evidence>
<dbReference type="Pfam" id="PF02991">
    <property type="entry name" value="ATG8"/>
    <property type="match status" value="1"/>
</dbReference>
<dbReference type="GO" id="GO:0005776">
    <property type="term" value="C:autophagosome"/>
    <property type="evidence" value="ECO:0007669"/>
    <property type="project" value="UniProtKB-SubCell"/>
</dbReference>
<name>A0A4Y6HRP0_DUGJA</name>
<dbReference type="SMR" id="A0A4Y6HRP0"/>
<dbReference type="AlphaFoldDB" id="A0A4Y6HRP0"/>
<dbReference type="GO" id="GO:0012505">
    <property type="term" value="C:endomembrane system"/>
    <property type="evidence" value="ECO:0007669"/>
    <property type="project" value="UniProtKB-SubCell"/>
</dbReference>